<dbReference type="SUPFAM" id="SSF47413">
    <property type="entry name" value="lambda repressor-like DNA-binding domains"/>
    <property type="match status" value="1"/>
</dbReference>
<dbReference type="SUPFAM" id="SSF48452">
    <property type="entry name" value="TPR-like"/>
    <property type="match status" value="1"/>
</dbReference>
<dbReference type="InterPro" id="IPR010982">
    <property type="entry name" value="Lambda_DNA-bd_dom_sf"/>
</dbReference>
<proteinExistence type="predicted"/>
<name>A0ABV5U9D1_9PSEU</name>
<dbReference type="CDD" id="cd00093">
    <property type="entry name" value="HTH_XRE"/>
    <property type="match status" value="1"/>
</dbReference>
<dbReference type="InterPro" id="IPR001387">
    <property type="entry name" value="Cro/C1-type_HTH"/>
</dbReference>
<dbReference type="Proteomes" id="UP001589535">
    <property type="component" value="Unassembled WGS sequence"/>
</dbReference>
<accession>A0ABV5U9D1</accession>
<reference evidence="1 2" key="1">
    <citation type="submission" date="2024-09" db="EMBL/GenBank/DDBJ databases">
        <authorList>
            <person name="Sun Q."/>
            <person name="Mori K."/>
        </authorList>
    </citation>
    <scope>NUCLEOTIDE SEQUENCE [LARGE SCALE GENOMIC DNA]</scope>
    <source>
        <strain evidence="1 2">JCM 13852</strain>
    </source>
</reference>
<sequence length="483" mass="52207">MTTVRTAARTCEACGARLARDRVSDYCGSCTRRLISHVAQPQPEAFWEADSIRTALKARHFGWFFAAYRQEHKPHVSQAALGLWLGLTQAQVSRLEAPDARPPSDLHKLERWARALHVPRSLLWFNVSHTPEESAEPTVAVSLDDVQRRQFFKTASVGVTAIGASLLGSTPAAASGPAKSGSTDAEIVRHMTETFRQLDNRFGGGHSRGTTTITSYLTSSVTPMLNDTSRTTAARSELFAAAAELHQVAGWSAYDVGNAADGQRHLRDALKLSQDAGDDALEAEMLAAMSHHAAFNRSHDVAVDMALASRRTAKRSGLVALQAEAAVLEAHGQALKGNTGACFAALGEAERAFERFVPGSGPAWLSYFDNAYLSAKFAHTFRDLGHLPEAEQFARRSLSMSDGYDRGRLFNTALLASILADQGRVDEACAEAAKAVRMSENVRSIRGGAYLADVGRRLAPYQTDRRVGVVYAQMKAVGVPTPA</sequence>
<evidence type="ECO:0000313" key="2">
    <source>
        <dbReference type="Proteomes" id="UP001589535"/>
    </source>
</evidence>
<dbReference type="Gene3D" id="1.10.260.40">
    <property type="entry name" value="lambda repressor-like DNA-binding domains"/>
    <property type="match status" value="1"/>
</dbReference>
<dbReference type="InterPro" id="IPR011990">
    <property type="entry name" value="TPR-like_helical_dom_sf"/>
</dbReference>
<dbReference type="RefSeq" id="WP_378197743.1">
    <property type="nucleotide sequence ID" value="NZ_JBHMBK010000018.1"/>
</dbReference>
<dbReference type="Gene3D" id="1.25.40.10">
    <property type="entry name" value="Tetratricopeptide repeat domain"/>
    <property type="match status" value="1"/>
</dbReference>
<protein>
    <submittedName>
        <fullName evidence="1">XRE family transcriptional regulator</fullName>
    </submittedName>
</protein>
<comment type="caution">
    <text evidence="1">The sequence shown here is derived from an EMBL/GenBank/DDBJ whole genome shotgun (WGS) entry which is preliminary data.</text>
</comment>
<organism evidence="1 2">
    <name type="scientific">Amycolatopsis plumensis</name>
    <dbReference type="NCBI Taxonomy" id="236508"/>
    <lineage>
        <taxon>Bacteria</taxon>
        <taxon>Bacillati</taxon>
        <taxon>Actinomycetota</taxon>
        <taxon>Actinomycetes</taxon>
        <taxon>Pseudonocardiales</taxon>
        <taxon>Pseudonocardiaceae</taxon>
        <taxon>Amycolatopsis</taxon>
    </lineage>
</organism>
<keyword evidence="2" id="KW-1185">Reference proteome</keyword>
<gene>
    <name evidence="1" type="ORF">ACFFTO_24150</name>
</gene>
<evidence type="ECO:0000313" key="1">
    <source>
        <dbReference type="EMBL" id="MFB9687285.1"/>
    </source>
</evidence>
<dbReference type="EMBL" id="JBHMBK010000018">
    <property type="protein sequence ID" value="MFB9687285.1"/>
    <property type="molecule type" value="Genomic_DNA"/>
</dbReference>